<dbReference type="EMBL" id="CAJNRD030001123">
    <property type="protein sequence ID" value="CAG5103517.1"/>
    <property type="molecule type" value="Genomic_DNA"/>
</dbReference>
<evidence type="ECO:0000256" key="1">
    <source>
        <dbReference type="SAM" id="SignalP"/>
    </source>
</evidence>
<sequence>MKVALVFLAVVAVSLSAYTNKWDNIDVDKILENKRLLEGYVKCLMGTGKCTSEGKDLKENLPDALATNCDKCTAAQKEKSEKIIRFLVNQRKDLWDQLAAKYDPKDEYRQKYQNQAKAKGIEV</sequence>
<name>A0A8J2HMR2_COTCN</name>
<keyword evidence="1" id="KW-0732">Signal</keyword>
<feature type="chain" id="PRO_5035185278" evidence="1">
    <location>
        <begin position="17"/>
        <end position="123"/>
    </location>
</feature>
<accession>A0A8J2HMR2</accession>
<gene>
    <name evidence="2" type="ORF">HICCMSTLAB_LOCUS11549</name>
</gene>
<dbReference type="Pfam" id="PF03392">
    <property type="entry name" value="OS-D"/>
    <property type="match status" value="1"/>
</dbReference>
<keyword evidence="3" id="KW-1185">Reference proteome</keyword>
<feature type="signal peptide" evidence="1">
    <location>
        <begin position="1"/>
        <end position="16"/>
    </location>
</feature>
<reference evidence="2" key="1">
    <citation type="submission" date="2021-04" db="EMBL/GenBank/DDBJ databases">
        <authorList>
            <person name="Chebbi M.A.C M."/>
        </authorList>
    </citation>
    <scope>NUCLEOTIDE SEQUENCE</scope>
</reference>
<dbReference type="PANTHER" id="PTHR11257:SF13">
    <property type="entry name" value="GEO07322P1"/>
    <property type="match status" value="1"/>
</dbReference>
<dbReference type="AlphaFoldDB" id="A0A8J2HMR2"/>
<dbReference type="PANTHER" id="PTHR11257">
    <property type="entry name" value="CHEMOSENSORY PROTEIN-RELATED"/>
    <property type="match status" value="1"/>
</dbReference>
<proteinExistence type="predicted"/>
<dbReference type="OrthoDB" id="6344725at2759"/>
<organism evidence="2 3">
    <name type="scientific">Cotesia congregata</name>
    <name type="common">Parasitoid wasp</name>
    <name type="synonym">Apanteles congregatus</name>
    <dbReference type="NCBI Taxonomy" id="51543"/>
    <lineage>
        <taxon>Eukaryota</taxon>
        <taxon>Metazoa</taxon>
        <taxon>Ecdysozoa</taxon>
        <taxon>Arthropoda</taxon>
        <taxon>Hexapoda</taxon>
        <taxon>Insecta</taxon>
        <taxon>Pterygota</taxon>
        <taxon>Neoptera</taxon>
        <taxon>Endopterygota</taxon>
        <taxon>Hymenoptera</taxon>
        <taxon>Apocrita</taxon>
        <taxon>Ichneumonoidea</taxon>
        <taxon>Braconidae</taxon>
        <taxon>Microgastrinae</taxon>
        <taxon>Cotesia</taxon>
    </lineage>
</organism>
<dbReference type="InterPro" id="IPR036682">
    <property type="entry name" value="OS_D_A10/PebIII_sf"/>
</dbReference>
<dbReference type="InterPro" id="IPR005055">
    <property type="entry name" value="A10/PebIII"/>
</dbReference>
<dbReference type="Proteomes" id="UP000786811">
    <property type="component" value="Unassembled WGS sequence"/>
</dbReference>
<dbReference type="Gene3D" id="1.10.2080.10">
    <property type="entry name" value="Insect odorant-binding protein A10/Ejaculatory bulb-specific protein 3"/>
    <property type="match status" value="1"/>
</dbReference>
<dbReference type="SUPFAM" id="SSF100910">
    <property type="entry name" value="Chemosensory protein Csp2"/>
    <property type="match status" value="1"/>
</dbReference>
<evidence type="ECO:0000313" key="3">
    <source>
        <dbReference type="Proteomes" id="UP000786811"/>
    </source>
</evidence>
<protein>
    <submittedName>
        <fullName evidence="2">Chemosensory protein 47.6801</fullName>
    </submittedName>
</protein>
<evidence type="ECO:0000313" key="2">
    <source>
        <dbReference type="EMBL" id="CAG5103517.1"/>
    </source>
</evidence>
<comment type="caution">
    <text evidence="2">The sequence shown here is derived from an EMBL/GenBank/DDBJ whole genome shotgun (WGS) entry which is preliminary data.</text>
</comment>